<dbReference type="InterPro" id="IPR036852">
    <property type="entry name" value="Peptidase_S8/S53_dom_sf"/>
</dbReference>
<dbReference type="Gene3D" id="3.40.50.200">
    <property type="entry name" value="Peptidase S8/S53 domain"/>
    <property type="match status" value="1"/>
</dbReference>
<feature type="domain" description="Peptidase S8/S53" evidence="6">
    <location>
        <begin position="300"/>
        <end position="444"/>
    </location>
</feature>
<dbReference type="PANTHER" id="PTHR43806">
    <property type="entry name" value="PEPTIDASE S8"/>
    <property type="match status" value="1"/>
</dbReference>
<dbReference type="GO" id="GO:0006508">
    <property type="term" value="P:proteolysis"/>
    <property type="evidence" value="ECO:0007669"/>
    <property type="project" value="UniProtKB-KW"/>
</dbReference>
<keyword evidence="8" id="KW-1185">Reference proteome</keyword>
<gene>
    <name evidence="7" type="ORF">EZJ58_4755</name>
</gene>
<dbReference type="PANTHER" id="PTHR43806:SF11">
    <property type="entry name" value="CEREVISIN-RELATED"/>
    <property type="match status" value="1"/>
</dbReference>
<keyword evidence="3" id="KW-0378">Hydrolase</keyword>
<reference evidence="7 8" key="1">
    <citation type="submission" date="2019-02" db="EMBL/GenBank/DDBJ databases">
        <title>Investigation of anaerobic lignin degradation for improved lignocellulosic biofuels.</title>
        <authorList>
            <person name="Deangelis K."/>
        </authorList>
    </citation>
    <scope>NUCLEOTIDE SEQUENCE [LARGE SCALE GENOMIC DNA]</scope>
    <source>
        <strain evidence="7 8">159R</strain>
    </source>
</reference>
<comment type="similarity">
    <text evidence="1 5">Belongs to the peptidase S8 family.</text>
</comment>
<proteinExistence type="inferred from homology"/>
<evidence type="ECO:0000313" key="8">
    <source>
        <dbReference type="Proteomes" id="UP000294555"/>
    </source>
</evidence>
<evidence type="ECO:0000256" key="2">
    <source>
        <dbReference type="ARBA" id="ARBA00022670"/>
    </source>
</evidence>
<dbReference type="PROSITE" id="PS00138">
    <property type="entry name" value="SUBTILASE_SER"/>
    <property type="match status" value="1"/>
</dbReference>
<keyword evidence="4" id="KW-0720">Serine protease</keyword>
<comment type="caution">
    <text evidence="7">The sequence shown here is derived from an EMBL/GenBank/DDBJ whole genome shotgun (WGS) entry which is preliminary data.</text>
</comment>
<evidence type="ECO:0000313" key="7">
    <source>
        <dbReference type="EMBL" id="TCL06491.1"/>
    </source>
</evidence>
<dbReference type="AlphaFoldDB" id="A0A4R1NKL9"/>
<keyword evidence="2" id="KW-0645">Protease</keyword>
<dbReference type="GO" id="GO:0004252">
    <property type="term" value="F:serine-type endopeptidase activity"/>
    <property type="evidence" value="ECO:0007669"/>
    <property type="project" value="InterPro"/>
</dbReference>
<dbReference type="PROSITE" id="PS51892">
    <property type="entry name" value="SUBTILASE"/>
    <property type="match status" value="1"/>
</dbReference>
<dbReference type="EMBL" id="SJOI01000001">
    <property type="protein sequence ID" value="TCL06491.1"/>
    <property type="molecule type" value="Genomic_DNA"/>
</dbReference>
<dbReference type="InterPro" id="IPR000209">
    <property type="entry name" value="Peptidase_S8/S53_dom"/>
</dbReference>
<evidence type="ECO:0000256" key="3">
    <source>
        <dbReference type="ARBA" id="ARBA00022801"/>
    </source>
</evidence>
<dbReference type="SUPFAM" id="SSF52743">
    <property type="entry name" value="Subtilisin-like"/>
    <property type="match status" value="1"/>
</dbReference>
<evidence type="ECO:0000256" key="1">
    <source>
        <dbReference type="ARBA" id="ARBA00011073"/>
    </source>
</evidence>
<sequence length="478" mass="52584">MQYNYENKIDFYAQPDVEYLYIVFKLRKKEYGQGNYIIEAEKINKIVNEKLCVCEVKPLFVKPGAPCSVNASAVDETYGFNRYFKVMLSGVDHDANLINVVLQLIAEQDFIELVYPAGKPVGASQGIDTPRNLPSRHYNKYIPGFNPSDLIIPNFYQYQNYLFEPTYTTGFFRIGGIDAEAGWSTLGGDGSYVTLLSYESDAWDTNHVNLPQEREFALGNIDVGTHDTSSVGVMAARPMVTSRVEGIVGIAFNTRVAYADSGIQNIRDAYYLLNAGDVVQVGIQAYVGAQPGCTTNCFVPMEYENAYYDVFRALTDKGVHVILAAGNGALDLDHAGFNGKFNRSVRDSGAIYVGAIDPILATRAFFSNYGSRIDSSSWGFNVVTTSYGSGNLFNEPNAWYRDNFSGTSSATPIVAGAAACLSSIARANNKPLPPRLLREIFTETGTVFLDNDSLFVGTQPNMRTALARFAAIPYDSII</sequence>
<evidence type="ECO:0000256" key="4">
    <source>
        <dbReference type="ARBA" id="ARBA00022825"/>
    </source>
</evidence>
<protein>
    <submittedName>
        <fullName evidence="7">Subtilase family protein</fullName>
    </submittedName>
</protein>
<dbReference type="InterPro" id="IPR050131">
    <property type="entry name" value="Peptidase_S8_subtilisin-like"/>
</dbReference>
<dbReference type="Proteomes" id="UP000294555">
    <property type="component" value="Unassembled WGS sequence"/>
</dbReference>
<dbReference type="InterPro" id="IPR023828">
    <property type="entry name" value="Peptidase_S8_Ser-AS"/>
</dbReference>
<dbReference type="RefSeq" id="WP_165934231.1">
    <property type="nucleotide sequence ID" value="NZ_SJOI01000001.1"/>
</dbReference>
<evidence type="ECO:0000259" key="6">
    <source>
        <dbReference type="Pfam" id="PF00082"/>
    </source>
</evidence>
<dbReference type="Pfam" id="PF00082">
    <property type="entry name" value="Peptidase_S8"/>
    <property type="match status" value="1"/>
</dbReference>
<accession>A0A4R1NKL9</accession>
<organism evidence="7 8">
    <name type="scientific">Sodalis ligni</name>
    <dbReference type="NCBI Taxonomy" id="2697027"/>
    <lineage>
        <taxon>Bacteria</taxon>
        <taxon>Pseudomonadati</taxon>
        <taxon>Pseudomonadota</taxon>
        <taxon>Gammaproteobacteria</taxon>
        <taxon>Enterobacterales</taxon>
        <taxon>Bruguierivoracaceae</taxon>
        <taxon>Sodalis</taxon>
    </lineage>
</organism>
<name>A0A4R1NKL9_9GAMM</name>
<comment type="caution">
    <text evidence="5">Lacks conserved residue(s) required for the propagation of feature annotation.</text>
</comment>
<evidence type="ECO:0000256" key="5">
    <source>
        <dbReference type="PROSITE-ProRule" id="PRU01240"/>
    </source>
</evidence>